<dbReference type="PROSITE" id="PS50181">
    <property type="entry name" value="FBOX"/>
    <property type="match status" value="1"/>
</dbReference>
<reference evidence="2" key="1">
    <citation type="submission" date="2021-03" db="EMBL/GenBank/DDBJ databases">
        <authorList>
            <person name="Tagirdzhanova G."/>
        </authorList>
    </citation>
    <scope>NUCLEOTIDE SEQUENCE</scope>
</reference>
<evidence type="ECO:0000313" key="3">
    <source>
        <dbReference type="Proteomes" id="UP000664203"/>
    </source>
</evidence>
<dbReference type="SUPFAM" id="SSF81383">
    <property type="entry name" value="F-box domain"/>
    <property type="match status" value="1"/>
</dbReference>
<sequence length="177" mass="20008">MSTFSKFSSLPNEMMLNVIETTDPEDIESLALCCKLVHTLASKTLAQHQADKDRWSQIFFCVTWFYPDAECLEAFFHFRDIATNRRLQRYPKKVTFHGLDSTGHRVSPFVAIDIKDQVVQACNTVFKDLESPYIAKDEMDPLYNNLVDAEGSVSRGEINSGTANSLLLTLSFRASNA</sequence>
<gene>
    <name evidence="2" type="ORF">ALECFALPRED_003693</name>
</gene>
<protein>
    <recommendedName>
        <fullName evidence="1">F-box domain-containing protein</fullName>
    </recommendedName>
</protein>
<accession>A0A8H3IND9</accession>
<feature type="domain" description="F-box" evidence="1">
    <location>
        <begin position="4"/>
        <end position="58"/>
    </location>
</feature>
<dbReference type="CDD" id="cd09917">
    <property type="entry name" value="F-box_SF"/>
    <property type="match status" value="1"/>
</dbReference>
<comment type="caution">
    <text evidence="2">The sequence shown here is derived from an EMBL/GenBank/DDBJ whole genome shotgun (WGS) entry which is preliminary data.</text>
</comment>
<dbReference type="Proteomes" id="UP000664203">
    <property type="component" value="Unassembled WGS sequence"/>
</dbReference>
<dbReference type="Pfam" id="PF00646">
    <property type="entry name" value="F-box"/>
    <property type="match status" value="1"/>
</dbReference>
<evidence type="ECO:0000259" key="1">
    <source>
        <dbReference type="PROSITE" id="PS50181"/>
    </source>
</evidence>
<dbReference type="EMBL" id="CAJPDR010000227">
    <property type="protein sequence ID" value="CAF9927370.1"/>
    <property type="molecule type" value="Genomic_DNA"/>
</dbReference>
<dbReference type="InterPro" id="IPR036047">
    <property type="entry name" value="F-box-like_dom_sf"/>
</dbReference>
<dbReference type="OrthoDB" id="5421601at2759"/>
<name>A0A8H3IND9_9LECA</name>
<keyword evidence="3" id="KW-1185">Reference proteome</keyword>
<organism evidence="2 3">
    <name type="scientific">Alectoria fallacina</name>
    <dbReference type="NCBI Taxonomy" id="1903189"/>
    <lineage>
        <taxon>Eukaryota</taxon>
        <taxon>Fungi</taxon>
        <taxon>Dikarya</taxon>
        <taxon>Ascomycota</taxon>
        <taxon>Pezizomycotina</taxon>
        <taxon>Lecanoromycetes</taxon>
        <taxon>OSLEUM clade</taxon>
        <taxon>Lecanoromycetidae</taxon>
        <taxon>Lecanorales</taxon>
        <taxon>Lecanorineae</taxon>
        <taxon>Parmeliaceae</taxon>
        <taxon>Alectoria</taxon>
    </lineage>
</organism>
<dbReference type="InterPro" id="IPR001810">
    <property type="entry name" value="F-box_dom"/>
</dbReference>
<evidence type="ECO:0000313" key="2">
    <source>
        <dbReference type="EMBL" id="CAF9927370.1"/>
    </source>
</evidence>
<proteinExistence type="predicted"/>
<dbReference type="AlphaFoldDB" id="A0A8H3IND9"/>